<evidence type="ECO:0000313" key="2">
    <source>
        <dbReference type="Proteomes" id="UP000004198"/>
    </source>
</evidence>
<name>C6PN79_9CLOT</name>
<reference evidence="1 2" key="1">
    <citation type="submission" date="2009-06" db="EMBL/GenBank/DDBJ databases">
        <title>The draft genome of Clostridium carboxidivorans P7.</title>
        <authorList>
            <consortium name="US DOE Joint Genome Institute (JGI-PGF)"/>
            <person name="Lucas S."/>
            <person name="Copeland A."/>
            <person name="Lapidus A."/>
            <person name="Glavina del Rio T."/>
            <person name="Tice H."/>
            <person name="Bruce D."/>
            <person name="Goodwin L."/>
            <person name="Pitluck S."/>
            <person name="Larimer F."/>
            <person name="Land M.L."/>
            <person name="Hauser L."/>
            <person name="Hemme C.L."/>
        </authorList>
    </citation>
    <scope>NUCLEOTIDE SEQUENCE [LARGE SCALE GENOMIC DNA]</scope>
    <source>
        <strain evidence="1 2">P7</strain>
    </source>
</reference>
<proteinExistence type="predicted"/>
<sequence>MANSIVFQDSASQLKTAIFGYDSNSKSYKSVSVSSSGAIDVKVATI</sequence>
<gene>
    <name evidence="1" type="ORF">CcarbDRAFT_0246</name>
</gene>
<dbReference type="Proteomes" id="UP000004198">
    <property type="component" value="Unassembled WGS sequence"/>
</dbReference>
<protein>
    <submittedName>
        <fullName evidence="1">Uncharacterized protein</fullName>
    </submittedName>
</protein>
<dbReference type="EMBL" id="ACVI01000003">
    <property type="protein sequence ID" value="EET89200.1"/>
    <property type="molecule type" value="Genomic_DNA"/>
</dbReference>
<dbReference type="AlphaFoldDB" id="C6PN79"/>
<comment type="caution">
    <text evidence="1">The sequence shown here is derived from an EMBL/GenBank/DDBJ whole genome shotgun (WGS) entry which is preliminary data.</text>
</comment>
<accession>C6PN79</accession>
<evidence type="ECO:0000313" key="1">
    <source>
        <dbReference type="EMBL" id="EET89200.1"/>
    </source>
</evidence>
<organism evidence="1 2">
    <name type="scientific">Clostridium carboxidivorans P7</name>
    <dbReference type="NCBI Taxonomy" id="536227"/>
    <lineage>
        <taxon>Bacteria</taxon>
        <taxon>Bacillati</taxon>
        <taxon>Bacillota</taxon>
        <taxon>Clostridia</taxon>
        <taxon>Eubacteriales</taxon>
        <taxon>Clostridiaceae</taxon>
        <taxon>Clostridium</taxon>
    </lineage>
</organism>
<feature type="non-terminal residue" evidence="1">
    <location>
        <position position="46"/>
    </location>
</feature>
<keyword evidence="2" id="KW-1185">Reference proteome</keyword>